<feature type="transmembrane region" description="Helical" evidence="1">
    <location>
        <begin position="331"/>
        <end position="350"/>
    </location>
</feature>
<accession>A0A7W2IUN4</accession>
<dbReference type="EMBL" id="JACFYF010000011">
    <property type="protein sequence ID" value="MBA5763776.1"/>
    <property type="molecule type" value="Genomic_DNA"/>
</dbReference>
<feature type="transmembrane region" description="Helical" evidence="1">
    <location>
        <begin position="57"/>
        <end position="76"/>
    </location>
</feature>
<feature type="transmembrane region" description="Helical" evidence="1">
    <location>
        <begin position="265"/>
        <end position="286"/>
    </location>
</feature>
<feature type="transmembrane region" description="Helical" evidence="1">
    <location>
        <begin position="88"/>
        <end position="105"/>
    </location>
</feature>
<feature type="transmembrane region" description="Helical" evidence="1">
    <location>
        <begin position="362"/>
        <end position="380"/>
    </location>
</feature>
<evidence type="ECO:0000256" key="1">
    <source>
        <dbReference type="SAM" id="Phobius"/>
    </source>
</evidence>
<proteinExistence type="predicted"/>
<sequence>MQRGLFLLFCFMIPFENTALASIGGVFTAPLGITLIPLLALQVVLSYQRLSKVEIGAIKLLFGFFVYSFAVLALFYGDYNKVFLLDRGLRFILLFIPLIVVFLTVMRHDEKLVYQGVMVMASVIIMSFVLNLVARGFINSPSFLHQNYALSPHRMRGFTLEASTFGFQYVLVLLMVAAIYRIHLLLLAPLIVVSIILITSKGTLISFFITLLITFVVFSRINLFHKMLASIILIGFSTAFLYVFLGDSIINDVERYSSIATRGTAVMTAIMSLLHNPLGGGFFGYLPSMYEYGVVAMEFMDSLAPRLFNFAEFAGYLVVGETKSVSTKSFFFDWTIFGGVFFVYFYFKFVGRLFGFFIRNRMPYDFAILLFLSLATTFFMSIEVRYIAPFALGFLVLRYSIVVKKHAEERQQIQSKVKEFYAL</sequence>
<keyword evidence="1" id="KW-1133">Transmembrane helix</keyword>
<evidence type="ECO:0008006" key="4">
    <source>
        <dbReference type="Google" id="ProtNLM"/>
    </source>
</evidence>
<reference evidence="2 3" key="1">
    <citation type="submission" date="2020-07" db="EMBL/GenBank/DDBJ databases">
        <title>Vibrio marinisediminis sp. nov., isolated from marine sediment.</title>
        <authorList>
            <person name="Ji X."/>
        </authorList>
    </citation>
    <scope>NUCLEOTIDE SEQUENCE [LARGE SCALE GENOMIC DNA]</scope>
    <source>
        <strain evidence="2 3">404</strain>
    </source>
</reference>
<comment type="caution">
    <text evidence="2">The sequence shown here is derived from an EMBL/GenBank/DDBJ whole genome shotgun (WGS) entry which is preliminary data.</text>
</comment>
<gene>
    <name evidence="2" type="ORF">H2O73_15535</name>
</gene>
<evidence type="ECO:0000313" key="2">
    <source>
        <dbReference type="EMBL" id="MBA5763776.1"/>
    </source>
</evidence>
<keyword evidence="1" id="KW-0812">Transmembrane</keyword>
<feature type="transmembrane region" description="Helical" evidence="1">
    <location>
        <begin position="31"/>
        <end position="50"/>
    </location>
</feature>
<keyword evidence="3" id="KW-1185">Reference proteome</keyword>
<evidence type="ECO:0000313" key="3">
    <source>
        <dbReference type="Proteomes" id="UP000571701"/>
    </source>
</evidence>
<feature type="transmembrane region" description="Helical" evidence="1">
    <location>
        <begin position="112"/>
        <end position="134"/>
    </location>
</feature>
<name>A0A7W2IUN4_9VIBR</name>
<dbReference type="AlphaFoldDB" id="A0A7W2IUN4"/>
<dbReference type="Proteomes" id="UP000571701">
    <property type="component" value="Unassembled WGS sequence"/>
</dbReference>
<feature type="transmembrane region" description="Helical" evidence="1">
    <location>
        <begin position="386"/>
        <end position="403"/>
    </location>
</feature>
<feature type="transmembrane region" description="Helical" evidence="1">
    <location>
        <begin position="227"/>
        <end position="245"/>
    </location>
</feature>
<feature type="transmembrane region" description="Helical" evidence="1">
    <location>
        <begin position="169"/>
        <end position="197"/>
    </location>
</feature>
<protein>
    <recommendedName>
        <fullName evidence="4">Oligosaccharide repeat unit polymerase</fullName>
    </recommendedName>
</protein>
<organism evidence="2 3">
    <name type="scientific">Vibrio marinisediminis</name>
    <dbReference type="NCBI Taxonomy" id="2758441"/>
    <lineage>
        <taxon>Bacteria</taxon>
        <taxon>Pseudomonadati</taxon>
        <taxon>Pseudomonadota</taxon>
        <taxon>Gammaproteobacteria</taxon>
        <taxon>Vibrionales</taxon>
        <taxon>Vibrionaceae</taxon>
        <taxon>Vibrio</taxon>
    </lineage>
</organism>
<keyword evidence="1" id="KW-0472">Membrane</keyword>